<dbReference type="Gene3D" id="2.40.150.20">
    <property type="entry name" value="Ribosomal protein L14"/>
    <property type="match status" value="1"/>
</dbReference>
<dbReference type="NCBIfam" id="TIGR01067">
    <property type="entry name" value="rplN_bact"/>
    <property type="match status" value="1"/>
</dbReference>
<keyword evidence="3 5" id="KW-0699">rRNA-binding</keyword>
<protein>
    <recommendedName>
        <fullName evidence="3">Large ribosomal subunit protein uL14</fullName>
    </recommendedName>
</protein>
<dbReference type="InterPro" id="IPR019972">
    <property type="entry name" value="Ribosomal_uL14_CS"/>
</dbReference>
<evidence type="ECO:0000256" key="5">
    <source>
        <dbReference type="RuleBase" id="RU003950"/>
    </source>
</evidence>
<dbReference type="STRING" id="1618333.UR93_C0001G0075"/>
<dbReference type="PANTHER" id="PTHR11761:SF3">
    <property type="entry name" value="LARGE RIBOSOMAL SUBUNIT PROTEIN UL14M"/>
    <property type="match status" value="1"/>
</dbReference>
<dbReference type="SMART" id="SM01374">
    <property type="entry name" value="Ribosomal_L14"/>
    <property type="match status" value="1"/>
</dbReference>
<dbReference type="PANTHER" id="PTHR11761">
    <property type="entry name" value="50S/60S RIBOSOMAL PROTEIN L14/L23"/>
    <property type="match status" value="1"/>
</dbReference>
<name>A0A0G0D7J8_9BACT</name>
<dbReference type="InterPro" id="IPR036853">
    <property type="entry name" value="Ribosomal_uL14_sf"/>
</dbReference>
<dbReference type="SUPFAM" id="SSF50193">
    <property type="entry name" value="Ribosomal protein L14"/>
    <property type="match status" value="1"/>
</dbReference>
<dbReference type="PROSITE" id="PS00049">
    <property type="entry name" value="RIBOSOMAL_L14"/>
    <property type="match status" value="1"/>
</dbReference>
<keyword evidence="1 3" id="KW-0689">Ribosomal protein</keyword>
<dbReference type="Pfam" id="PF00238">
    <property type="entry name" value="Ribosomal_L14"/>
    <property type="match status" value="1"/>
</dbReference>
<evidence type="ECO:0000256" key="1">
    <source>
        <dbReference type="ARBA" id="ARBA00022980"/>
    </source>
</evidence>
<accession>A0A0G0D7J8</accession>
<dbReference type="InterPro" id="IPR005745">
    <property type="entry name" value="Ribosomal_uL14_bac-type"/>
</dbReference>
<comment type="caution">
    <text evidence="6">The sequence shown here is derived from an EMBL/GenBank/DDBJ whole genome shotgun (WGS) entry which is preliminary data.</text>
</comment>
<gene>
    <name evidence="3" type="primary">rplN</name>
    <name evidence="6" type="ORF">UR93_C0001G0075</name>
</gene>
<keyword evidence="2 3" id="KW-0687">Ribonucleoprotein</keyword>
<comment type="subunit">
    <text evidence="3">Part of the 50S ribosomal subunit. Forms a cluster with proteins L3 and L19. In the 70S ribosome, L14 and L19 interact and together make contacts with the 16S rRNA in bridges B5 and B8.</text>
</comment>
<proteinExistence type="inferred from homology"/>
<dbReference type="CDD" id="cd00337">
    <property type="entry name" value="Ribosomal_uL14"/>
    <property type="match status" value="1"/>
</dbReference>
<evidence type="ECO:0000256" key="3">
    <source>
        <dbReference type="HAMAP-Rule" id="MF_01367"/>
    </source>
</evidence>
<dbReference type="GO" id="GO:0003735">
    <property type="term" value="F:structural constituent of ribosome"/>
    <property type="evidence" value="ECO:0007669"/>
    <property type="project" value="InterPro"/>
</dbReference>
<evidence type="ECO:0000256" key="2">
    <source>
        <dbReference type="ARBA" id="ARBA00023274"/>
    </source>
</evidence>
<dbReference type="PATRIC" id="fig|1618333.3.peg.81"/>
<comment type="similarity">
    <text evidence="3 4">Belongs to the universal ribosomal protein uL14 family.</text>
</comment>
<keyword evidence="3 5" id="KW-0694">RNA-binding</keyword>
<evidence type="ECO:0000313" key="6">
    <source>
        <dbReference type="EMBL" id="KKP89243.1"/>
    </source>
</evidence>
<reference evidence="6 7" key="1">
    <citation type="journal article" date="2015" name="Nature">
        <title>rRNA introns, odd ribosomes, and small enigmatic genomes across a large radiation of phyla.</title>
        <authorList>
            <person name="Brown C.T."/>
            <person name="Hug L.A."/>
            <person name="Thomas B.C."/>
            <person name="Sharon I."/>
            <person name="Castelle C.J."/>
            <person name="Singh A."/>
            <person name="Wilkins M.J."/>
            <person name="Williams K.H."/>
            <person name="Banfield J.F."/>
        </authorList>
    </citation>
    <scope>NUCLEOTIDE SEQUENCE [LARGE SCALE GENOMIC DNA]</scope>
</reference>
<dbReference type="InterPro" id="IPR000218">
    <property type="entry name" value="Ribosomal_uL14"/>
</dbReference>
<dbReference type="EMBL" id="LBRB01000001">
    <property type="protein sequence ID" value="KKP89243.1"/>
    <property type="molecule type" value="Genomic_DNA"/>
</dbReference>
<sequence length="119" mass="12977">MIIQYTNLNVADNSGAKSIQVIQVYGKKRVAYVGSKVIATVKSAIVNGTIKKKEKVQAVIVRQKFPIKRKDGTVVKFDDNAAVIIKDKLPVGTRIIGPVALEIKEKGYQKIVSLAGELI</sequence>
<evidence type="ECO:0000256" key="4">
    <source>
        <dbReference type="RuleBase" id="RU003949"/>
    </source>
</evidence>
<dbReference type="HAMAP" id="MF_01367">
    <property type="entry name" value="Ribosomal_uL14"/>
    <property type="match status" value="1"/>
</dbReference>
<comment type="function">
    <text evidence="3 5">Binds to 23S rRNA. Forms part of two intersubunit bridges in the 70S ribosome.</text>
</comment>
<dbReference type="GO" id="GO:0070180">
    <property type="term" value="F:large ribosomal subunit rRNA binding"/>
    <property type="evidence" value="ECO:0007669"/>
    <property type="project" value="TreeGrafter"/>
</dbReference>
<organism evidence="6 7">
    <name type="scientific">Berkelbacteria bacterium GW2011_GWA2_35_9</name>
    <dbReference type="NCBI Taxonomy" id="1618333"/>
    <lineage>
        <taxon>Bacteria</taxon>
        <taxon>Candidatus Berkelbacteria</taxon>
    </lineage>
</organism>
<dbReference type="Proteomes" id="UP000034316">
    <property type="component" value="Unassembled WGS sequence"/>
</dbReference>
<dbReference type="GO" id="GO:0006412">
    <property type="term" value="P:translation"/>
    <property type="evidence" value="ECO:0007669"/>
    <property type="project" value="UniProtKB-UniRule"/>
</dbReference>
<dbReference type="AlphaFoldDB" id="A0A0G0D7J8"/>
<dbReference type="GO" id="GO:0022625">
    <property type="term" value="C:cytosolic large ribosomal subunit"/>
    <property type="evidence" value="ECO:0007669"/>
    <property type="project" value="TreeGrafter"/>
</dbReference>
<evidence type="ECO:0000313" key="7">
    <source>
        <dbReference type="Proteomes" id="UP000034316"/>
    </source>
</evidence>